<keyword evidence="2" id="KW-1003">Cell membrane</keyword>
<keyword evidence="4" id="KW-0479">Metal-binding</keyword>
<feature type="transmembrane region" description="Helical" evidence="12">
    <location>
        <begin position="164"/>
        <end position="183"/>
    </location>
</feature>
<dbReference type="Proteomes" id="UP000001420">
    <property type="component" value="Chromosome"/>
</dbReference>
<evidence type="ECO:0000256" key="9">
    <source>
        <dbReference type="ARBA" id="ARBA00023136"/>
    </source>
</evidence>
<evidence type="ECO:0000256" key="1">
    <source>
        <dbReference type="ARBA" id="ARBA00004141"/>
    </source>
</evidence>
<dbReference type="PATRIC" id="fig|167539.5.peg.454"/>
<dbReference type="GO" id="GO:0046872">
    <property type="term" value="F:metal ion binding"/>
    <property type="evidence" value="ECO:0007669"/>
    <property type="project" value="UniProtKB-KW"/>
</dbReference>
<proteinExistence type="predicted"/>
<keyword evidence="10" id="KW-1015">Disulfide bond</keyword>
<dbReference type="KEGG" id="pma:Pro_0443"/>
<evidence type="ECO:0000256" key="8">
    <source>
        <dbReference type="ARBA" id="ARBA00023133"/>
    </source>
</evidence>
<keyword evidence="14" id="KW-1185">Reference proteome</keyword>
<evidence type="ECO:0000313" key="14">
    <source>
        <dbReference type="Proteomes" id="UP000001420"/>
    </source>
</evidence>
<evidence type="ECO:0000256" key="4">
    <source>
        <dbReference type="ARBA" id="ARBA00022723"/>
    </source>
</evidence>
<feature type="transmembrane region" description="Helical" evidence="12">
    <location>
        <begin position="77"/>
        <end position="94"/>
    </location>
</feature>
<keyword evidence="5 12" id="KW-1133">Transmembrane helix</keyword>
<keyword evidence="3 12" id="KW-0812">Transmembrane</keyword>
<feature type="transmembrane region" description="Helical" evidence="12">
    <location>
        <begin position="131"/>
        <end position="152"/>
    </location>
</feature>
<keyword evidence="8" id="KW-0350">Heme biosynthesis</keyword>
<name>Q7VDD6_PROMA</name>
<organism evidence="13 14">
    <name type="scientific">Prochlorococcus marinus (strain SARG / CCMP1375 / SS120)</name>
    <dbReference type="NCBI Taxonomy" id="167539"/>
    <lineage>
        <taxon>Bacteria</taxon>
        <taxon>Bacillati</taxon>
        <taxon>Cyanobacteriota</taxon>
        <taxon>Cyanophyceae</taxon>
        <taxon>Synechococcales</taxon>
        <taxon>Prochlorococcaceae</taxon>
        <taxon>Prochlorococcus</taxon>
    </lineage>
</organism>
<feature type="transmembrane region" description="Helical" evidence="12">
    <location>
        <begin position="20"/>
        <end position="41"/>
    </location>
</feature>
<feature type="transmembrane region" description="Helical" evidence="12">
    <location>
        <begin position="101"/>
        <end position="125"/>
    </location>
</feature>
<feature type="transmembrane region" description="Helical" evidence="12">
    <location>
        <begin position="211"/>
        <end position="233"/>
    </location>
</feature>
<evidence type="ECO:0000256" key="7">
    <source>
        <dbReference type="ARBA" id="ARBA00023004"/>
    </source>
</evidence>
<gene>
    <name evidence="13" type="primary">ctaA</name>
    <name evidence="13" type="ordered locus">Pro_0443</name>
</gene>
<evidence type="ECO:0000256" key="3">
    <source>
        <dbReference type="ARBA" id="ARBA00022692"/>
    </source>
</evidence>
<protein>
    <submittedName>
        <fullName evidence="13">Uncharacterized membrane protein</fullName>
    </submittedName>
</protein>
<evidence type="ECO:0000256" key="5">
    <source>
        <dbReference type="ARBA" id="ARBA00022989"/>
    </source>
</evidence>
<dbReference type="AlphaFoldDB" id="Q7VDD6"/>
<evidence type="ECO:0000256" key="10">
    <source>
        <dbReference type="ARBA" id="ARBA00023157"/>
    </source>
</evidence>
<dbReference type="PANTHER" id="PTHR35457">
    <property type="entry name" value="HEME A SYNTHASE"/>
    <property type="match status" value="1"/>
</dbReference>
<feature type="transmembrane region" description="Helical" evidence="12">
    <location>
        <begin position="240"/>
        <end position="264"/>
    </location>
</feature>
<sequence>MLSLTISLTSNLIRDRLGKLAAHIVVALVFLVVIGGATRVMEAGLACPDWPLCYGVLFPKGQMNVRVFLEWFHRLDAFFVGITIAIQFCLSLIFKSYLPKWFPWISGLIFALVIFQGGLGAITVVDLLPSTIVMAHLFLALTLVALMSGLTRRLLSPAGIEPPLWWKLFSGISLFAVIAQSLIGSRMATTWAAQRCLANGLDCKLLDLHRFLSIPVSLWLFSFVLTAIFLGGWFRAQWPFLLFVLVLLSMQIMLGILSVHSILSEPLIRVFHQLFASLLVASLSALCCSKDLYSVSISSGEPEGISLEACHG</sequence>
<evidence type="ECO:0000313" key="13">
    <source>
        <dbReference type="EMBL" id="AAP99489.1"/>
    </source>
</evidence>
<keyword evidence="9 12" id="KW-0472">Membrane</keyword>
<comment type="pathway">
    <text evidence="11">Porphyrin-containing compound metabolism.</text>
</comment>
<dbReference type="EnsemblBacteria" id="AAP99489">
    <property type="protein sequence ID" value="AAP99489"/>
    <property type="gene ID" value="Pro_0443"/>
</dbReference>
<reference evidence="13 14" key="1">
    <citation type="journal article" date="2003" name="Proc. Natl. Acad. Sci. U.S.A.">
        <title>Genome sequence of the cyanobacterium Prochlorococcus marinus SS120, a nearly minimal oxyphototrophic genome.</title>
        <authorList>
            <person name="Dufresne A."/>
            <person name="Salanoubat M."/>
            <person name="Partensky F."/>
            <person name="Artiguenave F."/>
            <person name="Axmann I.M."/>
            <person name="Barbe V."/>
            <person name="Duprat S."/>
            <person name="Galperin M.Y."/>
            <person name="Koonin E.V."/>
            <person name="Le Gall F."/>
            <person name="Makarova K.S."/>
            <person name="Ostrowski M."/>
            <person name="Oztas S."/>
            <person name="Robert C."/>
            <person name="Rogozin I.B."/>
            <person name="Scanlan D.J."/>
            <person name="Tandeau de Marsac N."/>
            <person name="Weissenbach J."/>
            <person name="Wincker P."/>
            <person name="Wolf Y.I."/>
            <person name="Hess W.R."/>
        </authorList>
    </citation>
    <scope>NUCLEOTIDE SEQUENCE [LARGE SCALE GENOMIC DNA]</scope>
    <source>
        <strain evidence="14">SARG / CCMP1375 / SS120</strain>
    </source>
</reference>
<dbReference type="InterPro" id="IPR050450">
    <property type="entry name" value="COX15/CtaA_HemeA_synthase"/>
</dbReference>
<dbReference type="InterPro" id="IPR003780">
    <property type="entry name" value="COX15/CtaA_fam"/>
</dbReference>
<dbReference type="Pfam" id="PF02628">
    <property type="entry name" value="COX15-CtaA"/>
    <property type="match status" value="1"/>
</dbReference>
<comment type="subcellular location">
    <subcellularLocation>
        <location evidence="1">Membrane</location>
        <topology evidence="1">Multi-pass membrane protein</topology>
    </subcellularLocation>
</comment>
<evidence type="ECO:0000256" key="11">
    <source>
        <dbReference type="ARBA" id="ARBA00023444"/>
    </source>
</evidence>
<dbReference type="HOGENOM" id="CLU_041525_2_0_3"/>
<dbReference type="eggNOG" id="COG1612">
    <property type="taxonomic scope" value="Bacteria"/>
</dbReference>
<accession>Q7VDD6</accession>
<evidence type="ECO:0000256" key="12">
    <source>
        <dbReference type="SAM" id="Phobius"/>
    </source>
</evidence>
<keyword evidence="6" id="KW-0560">Oxidoreductase</keyword>
<evidence type="ECO:0000256" key="2">
    <source>
        <dbReference type="ARBA" id="ARBA00022475"/>
    </source>
</evidence>
<keyword evidence="7" id="KW-0408">Iron</keyword>
<dbReference type="OrthoDB" id="1447144at2"/>
<dbReference type="EMBL" id="AE017126">
    <property type="protein sequence ID" value="AAP99489.1"/>
    <property type="molecule type" value="Genomic_DNA"/>
</dbReference>
<dbReference type="PANTHER" id="PTHR35457:SF1">
    <property type="entry name" value="HEME A SYNTHASE"/>
    <property type="match status" value="1"/>
</dbReference>
<dbReference type="GO" id="GO:0016491">
    <property type="term" value="F:oxidoreductase activity"/>
    <property type="evidence" value="ECO:0007669"/>
    <property type="project" value="UniProtKB-KW"/>
</dbReference>
<evidence type="ECO:0000256" key="6">
    <source>
        <dbReference type="ARBA" id="ARBA00023002"/>
    </source>
</evidence>
<dbReference type="GO" id="GO:0016020">
    <property type="term" value="C:membrane"/>
    <property type="evidence" value="ECO:0007669"/>
    <property type="project" value="UniProtKB-SubCell"/>
</dbReference>
<dbReference type="GO" id="GO:0006784">
    <property type="term" value="P:heme A biosynthetic process"/>
    <property type="evidence" value="ECO:0007669"/>
    <property type="project" value="InterPro"/>
</dbReference>
<dbReference type="STRING" id="167539.Pro_0443"/>